<dbReference type="InterPro" id="IPR050445">
    <property type="entry name" value="Bact_polysacc_biosynth/exp"/>
</dbReference>
<protein>
    <submittedName>
        <fullName evidence="20">Exopolysaccharide biosynthesis protein</fullName>
    </submittedName>
</protein>
<feature type="compositionally biased region" description="Basic residues" evidence="15">
    <location>
        <begin position="737"/>
        <end position="747"/>
    </location>
</feature>
<feature type="coiled-coil region" evidence="14">
    <location>
        <begin position="294"/>
        <end position="321"/>
    </location>
</feature>
<dbReference type="CDD" id="cd05387">
    <property type="entry name" value="BY-kinase"/>
    <property type="match status" value="1"/>
</dbReference>
<evidence type="ECO:0000313" key="21">
    <source>
        <dbReference type="Proteomes" id="UP000054717"/>
    </source>
</evidence>
<dbReference type="Pfam" id="PF02706">
    <property type="entry name" value="Wzz"/>
    <property type="match status" value="1"/>
</dbReference>
<keyword evidence="21" id="KW-1185">Reference proteome</keyword>
<keyword evidence="6 16" id="KW-0812">Transmembrane</keyword>
<keyword evidence="9" id="KW-0067">ATP-binding</keyword>
<evidence type="ECO:0000256" key="7">
    <source>
        <dbReference type="ARBA" id="ARBA00022741"/>
    </source>
</evidence>
<dbReference type="PANTHER" id="PTHR32309:SF32">
    <property type="entry name" value="TYROSINE-PROTEIN KINASE ETK-RELATED"/>
    <property type="match status" value="1"/>
</dbReference>
<keyword evidence="8" id="KW-0418">Kinase</keyword>
<dbReference type="SUPFAM" id="SSF52540">
    <property type="entry name" value="P-loop containing nucleoside triphosphate hydrolases"/>
    <property type="match status" value="1"/>
</dbReference>
<keyword evidence="12" id="KW-0829">Tyrosine-protein kinase</keyword>
<reference evidence="20" key="1">
    <citation type="submission" date="2016-01" db="EMBL/GenBank/DDBJ databases">
        <authorList>
            <person name="Peeters Charlotte."/>
        </authorList>
    </citation>
    <scope>NUCLEOTIDE SEQUENCE</scope>
    <source>
        <strain evidence="20">LMG 22936</strain>
    </source>
</reference>
<comment type="caution">
    <text evidence="20">The sequence shown here is derived from an EMBL/GenBank/DDBJ whole genome shotgun (WGS) entry which is preliminary data.</text>
</comment>
<feature type="domain" description="Tyrosine-protein kinase G-rich" evidence="19">
    <location>
        <begin position="399"/>
        <end position="472"/>
    </location>
</feature>
<dbReference type="Pfam" id="PF13807">
    <property type="entry name" value="GNVR"/>
    <property type="match status" value="1"/>
</dbReference>
<evidence type="ECO:0000256" key="11">
    <source>
        <dbReference type="ARBA" id="ARBA00023136"/>
    </source>
</evidence>
<feature type="transmembrane region" description="Helical" evidence="16">
    <location>
        <begin position="32"/>
        <end position="52"/>
    </location>
</feature>
<evidence type="ECO:0000256" key="12">
    <source>
        <dbReference type="ARBA" id="ARBA00023137"/>
    </source>
</evidence>
<keyword evidence="11 16" id="KW-0472">Membrane</keyword>
<dbReference type="InterPro" id="IPR027417">
    <property type="entry name" value="P-loop_NTPase"/>
</dbReference>
<organism evidence="20 21">
    <name type="scientific">Caballeronia telluris</name>
    <dbReference type="NCBI Taxonomy" id="326475"/>
    <lineage>
        <taxon>Bacteria</taxon>
        <taxon>Pseudomonadati</taxon>
        <taxon>Pseudomonadota</taxon>
        <taxon>Betaproteobacteria</taxon>
        <taxon>Burkholderiales</taxon>
        <taxon>Burkholderiaceae</taxon>
        <taxon>Caballeronia</taxon>
    </lineage>
</organism>
<sequence length="761" mass="82164">MNTPSLDYVPARGGPTVTSTTASLYQAAVDNVWGVVLIVVAVTCLAIGYALLSVPSYTADAIVRVEYPNSNALGLNSRSGRGSQEVVPKTLPSDAEMQIILSRTVLWPVIQKYKQDILVTPDEVPVIGRISELIAAARSSDQPMAAFLGLHAYAWGGEKIDVQTLDVPSRYINQEMTLRALADQRYQLIDKDGNTLIEGTAGSLAQKDGLSILVSRLVARPGTEFTVERLSEYSALQRFSKQVKASEPQKESGVVQISYEDKDPKLAQDITNAIAQTYIASHVDQRRTEAGSTREFIQSELPRLKEQLKRTETNLSDYRTNADSMTPSSEADSYLKSTLDIDKQIAALDMQRAEVASRFGPGTRDMQTMDEQLGLLKQQKAELESRFSQLPESDRRAADLTREAKVAESIYVAMQGKSNELDVTRAGTLGNVHLVDSALFPSEPSKPKRLIVIAGGLVAGLLLGLLFVVYRKLTSRSIVLSPDAAEYQLQLPVFGTVAFSAEQARLEDSPIRTARMLSQRAGVPPLDKTALVLSADTENEGAIEALRAIHASLMRDIERTGSNVLAIVGAAPGTGKTFVASNLAVIHAHAGNRVLLIDGDLRRGKVATEFGLPNDIGLADLLAEKQEIDRVIQSCAVAGLSVISSGVPPANPSKLLSTTRLRLLLERLAPHYDLIVIDTPAVLAASDAVMIAATAGSAAIVVRPGAQTGDQLGETTRRLDRAGARVAGAIFNAMPKRRSEKRMHPYPHHYSDPSTRGHSPA</sequence>
<keyword evidence="14" id="KW-0175">Coiled coil</keyword>
<feature type="region of interest" description="Disordered" evidence="15">
    <location>
        <begin position="737"/>
        <end position="761"/>
    </location>
</feature>
<evidence type="ECO:0000256" key="8">
    <source>
        <dbReference type="ARBA" id="ARBA00022777"/>
    </source>
</evidence>
<dbReference type="AlphaFoldDB" id="A0A158IUN6"/>
<dbReference type="InterPro" id="IPR025669">
    <property type="entry name" value="AAA_dom"/>
</dbReference>
<feature type="domain" description="AAA" evidence="18">
    <location>
        <begin position="564"/>
        <end position="692"/>
    </location>
</feature>
<accession>A0A158IUN6</accession>
<dbReference type="GO" id="GO:0005524">
    <property type="term" value="F:ATP binding"/>
    <property type="evidence" value="ECO:0007669"/>
    <property type="project" value="UniProtKB-KW"/>
</dbReference>
<feature type="compositionally biased region" description="Polar residues" evidence="15">
    <location>
        <begin position="752"/>
        <end position="761"/>
    </location>
</feature>
<evidence type="ECO:0000256" key="10">
    <source>
        <dbReference type="ARBA" id="ARBA00022989"/>
    </source>
</evidence>
<keyword evidence="7" id="KW-0547">Nucleotide-binding</keyword>
<feature type="transmembrane region" description="Helical" evidence="16">
    <location>
        <begin position="450"/>
        <end position="470"/>
    </location>
</feature>
<evidence type="ECO:0000256" key="15">
    <source>
        <dbReference type="SAM" id="MobiDB-lite"/>
    </source>
</evidence>
<dbReference type="STRING" id="326475.AWB66_03369"/>
<evidence type="ECO:0000256" key="16">
    <source>
        <dbReference type="SAM" id="Phobius"/>
    </source>
</evidence>
<comment type="subcellular location">
    <subcellularLocation>
        <location evidence="1">Cell inner membrane</location>
        <topology evidence="1">Multi-pass membrane protein</topology>
    </subcellularLocation>
</comment>
<dbReference type="InterPro" id="IPR005702">
    <property type="entry name" value="Wzc-like_C"/>
</dbReference>
<gene>
    <name evidence="20" type="ORF">AWB66_03369</name>
</gene>
<dbReference type="Pfam" id="PF13614">
    <property type="entry name" value="AAA_31"/>
    <property type="match status" value="1"/>
</dbReference>
<dbReference type="Gene3D" id="3.40.50.300">
    <property type="entry name" value="P-loop containing nucleotide triphosphate hydrolases"/>
    <property type="match status" value="1"/>
</dbReference>
<comment type="catalytic activity">
    <reaction evidence="13">
        <text>L-tyrosyl-[protein] + ATP = O-phospho-L-tyrosyl-[protein] + ADP + H(+)</text>
        <dbReference type="Rhea" id="RHEA:10596"/>
        <dbReference type="Rhea" id="RHEA-COMP:10136"/>
        <dbReference type="Rhea" id="RHEA-COMP:20101"/>
        <dbReference type="ChEBI" id="CHEBI:15378"/>
        <dbReference type="ChEBI" id="CHEBI:30616"/>
        <dbReference type="ChEBI" id="CHEBI:46858"/>
        <dbReference type="ChEBI" id="CHEBI:61978"/>
        <dbReference type="ChEBI" id="CHEBI:456216"/>
    </reaction>
</comment>
<keyword evidence="3" id="KW-1003">Cell membrane</keyword>
<keyword evidence="4" id="KW-0997">Cell inner membrane</keyword>
<dbReference type="InterPro" id="IPR003856">
    <property type="entry name" value="LPS_length_determ_N"/>
</dbReference>
<dbReference type="NCBIfam" id="TIGR01007">
    <property type="entry name" value="eps_fam"/>
    <property type="match status" value="1"/>
</dbReference>
<name>A0A158IUN6_9BURK</name>
<dbReference type="EMBL" id="FCNZ02000012">
    <property type="protein sequence ID" value="SAL59751.1"/>
    <property type="molecule type" value="Genomic_DNA"/>
</dbReference>
<dbReference type="PANTHER" id="PTHR32309">
    <property type="entry name" value="TYROSINE-PROTEIN KINASE"/>
    <property type="match status" value="1"/>
</dbReference>
<evidence type="ECO:0000256" key="1">
    <source>
        <dbReference type="ARBA" id="ARBA00004429"/>
    </source>
</evidence>
<feature type="domain" description="Polysaccharide chain length determinant N-terminal" evidence="17">
    <location>
        <begin position="29"/>
        <end position="112"/>
    </location>
</feature>
<dbReference type="InterPro" id="IPR032807">
    <property type="entry name" value="GNVR"/>
</dbReference>
<keyword evidence="5" id="KW-0808">Transferase</keyword>
<evidence type="ECO:0000259" key="19">
    <source>
        <dbReference type="Pfam" id="PF13807"/>
    </source>
</evidence>
<evidence type="ECO:0000259" key="18">
    <source>
        <dbReference type="Pfam" id="PF13614"/>
    </source>
</evidence>
<dbReference type="Pfam" id="PF23607">
    <property type="entry name" value="WZC_N"/>
    <property type="match status" value="1"/>
</dbReference>
<evidence type="ECO:0000256" key="9">
    <source>
        <dbReference type="ARBA" id="ARBA00022840"/>
    </source>
</evidence>
<comment type="similarity">
    <text evidence="2">Belongs to the etk/wzc family.</text>
</comment>
<evidence type="ECO:0000259" key="17">
    <source>
        <dbReference type="Pfam" id="PF02706"/>
    </source>
</evidence>
<evidence type="ECO:0000256" key="3">
    <source>
        <dbReference type="ARBA" id="ARBA00022475"/>
    </source>
</evidence>
<evidence type="ECO:0000256" key="5">
    <source>
        <dbReference type="ARBA" id="ARBA00022679"/>
    </source>
</evidence>
<evidence type="ECO:0000313" key="20">
    <source>
        <dbReference type="EMBL" id="SAL59751.1"/>
    </source>
</evidence>
<dbReference type="GO" id="GO:0005886">
    <property type="term" value="C:plasma membrane"/>
    <property type="evidence" value="ECO:0007669"/>
    <property type="project" value="UniProtKB-SubCell"/>
</dbReference>
<dbReference type="Proteomes" id="UP000054717">
    <property type="component" value="Unassembled WGS sequence"/>
</dbReference>
<keyword evidence="10 16" id="KW-1133">Transmembrane helix</keyword>
<evidence type="ECO:0000256" key="4">
    <source>
        <dbReference type="ARBA" id="ARBA00022519"/>
    </source>
</evidence>
<evidence type="ECO:0000256" key="6">
    <source>
        <dbReference type="ARBA" id="ARBA00022692"/>
    </source>
</evidence>
<evidence type="ECO:0000256" key="2">
    <source>
        <dbReference type="ARBA" id="ARBA00008883"/>
    </source>
</evidence>
<proteinExistence type="inferred from homology"/>
<evidence type="ECO:0000256" key="13">
    <source>
        <dbReference type="ARBA" id="ARBA00053015"/>
    </source>
</evidence>
<dbReference type="RefSeq" id="WP_087631315.1">
    <property type="nucleotide sequence ID" value="NZ_FCNZ02000012.1"/>
</dbReference>
<evidence type="ECO:0000256" key="14">
    <source>
        <dbReference type="SAM" id="Coils"/>
    </source>
</evidence>
<dbReference type="GO" id="GO:0004713">
    <property type="term" value="F:protein tyrosine kinase activity"/>
    <property type="evidence" value="ECO:0007669"/>
    <property type="project" value="UniProtKB-KW"/>
</dbReference>